<evidence type="ECO:0000256" key="2">
    <source>
        <dbReference type="ARBA" id="ARBA00012438"/>
    </source>
</evidence>
<comment type="catalytic activity">
    <reaction evidence="1">
        <text>ATP + protein L-histidine = ADP + protein N-phospho-L-histidine.</text>
        <dbReference type="EC" id="2.7.13.3"/>
    </reaction>
</comment>
<dbReference type="SMART" id="SM00388">
    <property type="entry name" value="HisKA"/>
    <property type="match status" value="1"/>
</dbReference>
<sequence length="551" mass="58728">MHFDDRLDTVLRSPAGSETIARVQFRQLVDLLGSLPDTAQSERVDAAYLRLGELAAAIPARERAAILSEPVLRLRASRLVSQLAVAEPEVAAAAMARAELDEDQWLDLIPALPVGARGFVRHRRGLSPRVAVLLGRLGVADRGLPPAEMPEEAEATNVVPLTLVEPTEAPPQIDEIGAIVRRIEAFRKTRQPADDETPTSAEAPLRNLTAFDFATDAEGRIVWAEAGIAPAAVGLRIAARDPESPAQSSPELLAMFRHRQPIGRATLRIEGAPAIAGDWRIDAAPRFDQPGGRFAGYVGRMRRPTAGAAVVPVDSEADRMRQILHELRTPVNAIQGFAEVIQQQLFGPTPHEYRALAATVASDGARMLAGFEELERLVKLDSGALALDPGTSDLLPVIAATIAQLESFTAPRRSGLELECENSALPVALAPVEAQRLIWRLLATLAGAASPGEVLRLRGRMRGDRLRLTLRLPASLAFSDGDALFDAGAGGQTQALAAGMFGTGFALRLAAAEAKAAGGSLERRQDKLRLTLPAAFASIAEPSAAADAQVR</sequence>
<comment type="caution">
    <text evidence="4">The sequence shown here is derived from an EMBL/GenBank/DDBJ whole genome shotgun (WGS) entry which is preliminary data.</text>
</comment>
<dbReference type="EC" id="2.7.13.3" evidence="2"/>
<reference evidence="4 5" key="1">
    <citation type="submission" date="2024-03" db="EMBL/GenBank/DDBJ databases">
        <authorList>
            <person name="Jo J.-H."/>
        </authorList>
    </citation>
    <scope>NUCLEOTIDE SEQUENCE [LARGE SCALE GENOMIC DNA]</scope>
    <source>
        <strain evidence="4 5">PS1R-30</strain>
    </source>
</reference>
<evidence type="ECO:0000259" key="3">
    <source>
        <dbReference type="SMART" id="SM00388"/>
    </source>
</evidence>
<dbReference type="InterPro" id="IPR003661">
    <property type="entry name" value="HisK_dim/P_dom"/>
</dbReference>
<keyword evidence="4" id="KW-0418">Kinase</keyword>
<dbReference type="Pfam" id="PF00512">
    <property type="entry name" value="HisKA"/>
    <property type="match status" value="1"/>
</dbReference>
<name>A0ABU8RRG4_9SPHN</name>
<dbReference type="CDD" id="cd00082">
    <property type="entry name" value="HisKA"/>
    <property type="match status" value="1"/>
</dbReference>
<gene>
    <name evidence="4" type="ORF">WG901_02795</name>
</gene>
<protein>
    <recommendedName>
        <fullName evidence="2">histidine kinase</fullName>
        <ecNumber evidence="2">2.7.13.3</ecNumber>
    </recommendedName>
</protein>
<dbReference type="InterPro" id="IPR036097">
    <property type="entry name" value="HisK_dim/P_sf"/>
</dbReference>
<dbReference type="SUPFAM" id="SSF47384">
    <property type="entry name" value="Homodimeric domain of signal transducing histidine kinase"/>
    <property type="match status" value="1"/>
</dbReference>
<dbReference type="Proteomes" id="UP001361239">
    <property type="component" value="Unassembled WGS sequence"/>
</dbReference>
<keyword evidence="5" id="KW-1185">Reference proteome</keyword>
<keyword evidence="4" id="KW-0808">Transferase</keyword>
<organism evidence="4 5">
    <name type="scientific">Novosphingobium anseongense</name>
    <dbReference type="NCBI Taxonomy" id="3133436"/>
    <lineage>
        <taxon>Bacteria</taxon>
        <taxon>Pseudomonadati</taxon>
        <taxon>Pseudomonadota</taxon>
        <taxon>Alphaproteobacteria</taxon>
        <taxon>Sphingomonadales</taxon>
        <taxon>Sphingomonadaceae</taxon>
        <taxon>Novosphingobium</taxon>
    </lineage>
</organism>
<evidence type="ECO:0000313" key="5">
    <source>
        <dbReference type="Proteomes" id="UP001361239"/>
    </source>
</evidence>
<dbReference type="EMBL" id="JBBHJZ010000001">
    <property type="protein sequence ID" value="MEJ5975549.1"/>
    <property type="molecule type" value="Genomic_DNA"/>
</dbReference>
<proteinExistence type="predicted"/>
<evidence type="ECO:0000313" key="4">
    <source>
        <dbReference type="EMBL" id="MEJ5975549.1"/>
    </source>
</evidence>
<feature type="domain" description="Signal transduction histidine kinase dimerisation/phosphoacceptor" evidence="3">
    <location>
        <begin position="315"/>
        <end position="383"/>
    </location>
</feature>
<dbReference type="RefSeq" id="WP_339585491.1">
    <property type="nucleotide sequence ID" value="NZ_JBBHJZ010000001.1"/>
</dbReference>
<accession>A0ABU8RRG4</accession>
<evidence type="ECO:0000256" key="1">
    <source>
        <dbReference type="ARBA" id="ARBA00000085"/>
    </source>
</evidence>
<dbReference type="Gene3D" id="1.10.287.130">
    <property type="match status" value="1"/>
</dbReference>
<dbReference type="GO" id="GO:0016301">
    <property type="term" value="F:kinase activity"/>
    <property type="evidence" value="ECO:0007669"/>
    <property type="project" value="UniProtKB-KW"/>
</dbReference>